<evidence type="ECO:0000313" key="1">
    <source>
        <dbReference type="EMBL" id="CDH52665.1"/>
    </source>
</evidence>
<evidence type="ECO:0000313" key="2">
    <source>
        <dbReference type="Proteomes" id="UP000027586"/>
    </source>
</evidence>
<gene>
    <name evidence="1" type="ORF">LCOR_04115.1</name>
</gene>
<proteinExistence type="predicted"/>
<name>A0A068RSH9_9FUNG</name>
<comment type="caution">
    <text evidence="1">The sequence shown here is derived from an EMBL/GenBank/DDBJ whole genome shotgun (WGS) entry which is preliminary data.</text>
</comment>
<sequence length="116" mass="13309">MDIANNYLESRKCVRHPGGHRSIQAGSLYTSNNTTIETEQHMGISDSWPNDNSVDWFLWPYICELANITIPILKSHMHLVLPQLDELMSISALQILHIFPITVPHYDASRINHMSR</sequence>
<dbReference type="Proteomes" id="UP000027586">
    <property type="component" value="Unassembled WGS sequence"/>
</dbReference>
<dbReference type="EMBL" id="CBTN010000014">
    <property type="protein sequence ID" value="CDH52665.1"/>
    <property type="molecule type" value="Genomic_DNA"/>
</dbReference>
<accession>A0A068RSH9</accession>
<keyword evidence="2" id="KW-1185">Reference proteome</keyword>
<protein>
    <submittedName>
        <fullName evidence="1">Uncharacterized protein</fullName>
    </submittedName>
</protein>
<reference evidence="1" key="1">
    <citation type="submission" date="2013-08" db="EMBL/GenBank/DDBJ databases">
        <title>Gene expansion shapes genome architecture in the human pathogen Lichtheimia corymbifera: an evolutionary genomics analysis in the ancient terrestrial Mucorales (Mucoromycotina).</title>
        <authorList>
            <person name="Schwartze V.U."/>
            <person name="Winter S."/>
            <person name="Shelest E."/>
            <person name="Marcet-Houben M."/>
            <person name="Horn F."/>
            <person name="Wehner S."/>
            <person name="Hoffmann K."/>
            <person name="Riege K."/>
            <person name="Sammeth M."/>
            <person name="Nowrousian M."/>
            <person name="Valiante V."/>
            <person name="Linde J."/>
            <person name="Jacobsen I.D."/>
            <person name="Marz M."/>
            <person name="Brakhage A.A."/>
            <person name="Gabaldon T."/>
            <person name="Bocker S."/>
            <person name="Voigt K."/>
        </authorList>
    </citation>
    <scope>NUCLEOTIDE SEQUENCE [LARGE SCALE GENOMIC DNA]</scope>
    <source>
        <strain evidence="1">FSU 9682</strain>
    </source>
</reference>
<organism evidence="1 2">
    <name type="scientific">Lichtheimia corymbifera JMRC:FSU:9682</name>
    <dbReference type="NCBI Taxonomy" id="1263082"/>
    <lineage>
        <taxon>Eukaryota</taxon>
        <taxon>Fungi</taxon>
        <taxon>Fungi incertae sedis</taxon>
        <taxon>Mucoromycota</taxon>
        <taxon>Mucoromycotina</taxon>
        <taxon>Mucoromycetes</taxon>
        <taxon>Mucorales</taxon>
        <taxon>Lichtheimiaceae</taxon>
        <taxon>Lichtheimia</taxon>
    </lineage>
</organism>
<dbReference type="AlphaFoldDB" id="A0A068RSH9"/>
<dbReference type="VEuPathDB" id="FungiDB:LCOR_04115.1"/>